<keyword evidence="1 10" id="KW-0963">Cytoplasm</keyword>
<comment type="pathway">
    <text evidence="10 11">Cell wall biogenesis; peptidoglycan biosynthesis.</text>
</comment>
<dbReference type="UniPathway" id="UPA00219"/>
<evidence type="ECO:0000259" key="12">
    <source>
        <dbReference type="Pfam" id="PF01225"/>
    </source>
</evidence>
<dbReference type="RefSeq" id="WP_003554995.1">
    <property type="nucleotide sequence ID" value="NZ_CABKOL010000099.1"/>
</dbReference>
<evidence type="ECO:0000256" key="1">
    <source>
        <dbReference type="ARBA" id="ARBA00022490"/>
    </source>
</evidence>
<organism evidence="15 16">
    <name type="scientific">Lentilactobacillus hilgardii</name>
    <name type="common">Lactobacillus hilgardii</name>
    <dbReference type="NCBI Taxonomy" id="1588"/>
    <lineage>
        <taxon>Bacteria</taxon>
        <taxon>Bacillati</taxon>
        <taxon>Bacillota</taxon>
        <taxon>Bacilli</taxon>
        <taxon>Lactobacillales</taxon>
        <taxon>Lactobacillaceae</taxon>
        <taxon>Lentilactobacillus</taxon>
    </lineage>
</organism>
<dbReference type="EC" id="6.3.2.10" evidence="10 11"/>
<dbReference type="NCBIfam" id="TIGR01143">
    <property type="entry name" value="murF"/>
    <property type="match status" value="1"/>
</dbReference>
<feature type="binding site" evidence="10">
    <location>
        <begin position="114"/>
        <end position="120"/>
    </location>
    <ligand>
        <name>ATP</name>
        <dbReference type="ChEBI" id="CHEBI:30616"/>
    </ligand>
</feature>
<dbReference type="InterPro" id="IPR036615">
    <property type="entry name" value="Mur_ligase_C_dom_sf"/>
</dbReference>
<evidence type="ECO:0000259" key="14">
    <source>
        <dbReference type="Pfam" id="PF08245"/>
    </source>
</evidence>
<feature type="domain" description="Mur ligase C-terminal" evidence="13">
    <location>
        <begin position="320"/>
        <end position="446"/>
    </location>
</feature>
<dbReference type="Proteomes" id="UP000465035">
    <property type="component" value="Chromosome"/>
</dbReference>
<dbReference type="InterPro" id="IPR004101">
    <property type="entry name" value="Mur_ligase_C"/>
</dbReference>
<comment type="function">
    <text evidence="10 11">Involved in cell wall formation. Catalyzes the final step in the synthesis of UDP-N-acetylmuramoyl-pentapeptide, the precursor of murein.</text>
</comment>
<feature type="domain" description="Mur ligase central" evidence="14">
    <location>
        <begin position="112"/>
        <end position="296"/>
    </location>
</feature>
<dbReference type="InterPro" id="IPR036565">
    <property type="entry name" value="Mur-like_cat_sf"/>
</dbReference>
<dbReference type="GO" id="GO:0009252">
    <property type="term" value="P:peptidoglycan biosynthetic process"/>
    <property type="evidence" value="ECO:0007669"/>
    <property type="project" value="UniProtKB-UniRule"/>
</dbReference>
<keyword evidence="4 10" id="KW-0547">Nucleotide-binding</keyword>
<evidence type="ECO:0000256" key="4">
    <source>
        <dbReference type="ARBA" id="ARBA00022741"/>
    </source>
</evidence>
<evidence type="ECO:0000256" key="7">
    <source>
        <dbReference type="ARBA" id="ARBA00022984"/>
    </source>
</evidence>
<dbReference type="GO" id="GO:0051301">
    <property type="term" value="P:cell division"/>
    <property type="evidence" value="ECO:0007669"/>
    <property type="project" value="UniProtKB-KW"/>
</dbReference>
<dbReference type="GO" id="GO:0005524">
    <property type="term" value="F:ATP binding"/>
    <property type="evidence" value="ECO:0007669"/>
    <property type="project" value="UniProtKB-UniRule"/>
</dbReference>
<dbReference type="SUPFAM" id="SSF53244">
    <property type="entry name" value="MurD-like peptide ligases, peptide-binding domain"/>
    <property type="match status" value="1"/>
</dbReference>
<evidence type="ECO:0000259" key="13">
    <source>
        <dbReference type="Pfam" id="PF02875"/>
    </source>
</evidence>
<evidence type="ECO:0000313" key="16">
    <source>
        <dbReference type="Proteomes" id="UP000465035"/>
    </source>
</evidence>
<comment type="catalytic activity">
    <reaction evidence="11">
        <text>D-alanyl-D-alanine + UDP-N-acetyl-alpha-D-muramoyl-L-alanyl-gamma-D-glutamyl-meso-2,6-diaminopimelate + ATP = UDP-N-acetyl-alpha-D-muramoyl-L-alanyl-gamma-D-glutamyl-meso-2,6-diaminopimeloyl-D-alanyl-D-alanine + ADP + phosphate + H(+)</text>
        <dbReference type="Rhea" id="RHEA:28374"/>
        <dbReference type="ChEBI" id="CHEBI:15378"/>
        <dbReference type="ChEBI" id="CHEBI:30616"/>
        <dbReference type="ChEBI" id="CHEBI:43474"/>
        <dbReference type="ChEBI" id="CHEBI:57822"/>
        <dbReference type="ChEBI" id="CHEBI:61386"/>
        <dbReference type="ChEBI" id="CHEBI:83905"/>
        <dbReference type="ChEBI" id="CHEBI:456216"/>
        <dbReference type="EC" id="6.3.2.10"/>
    </reaction>
</comment>
<name>A0A6P1ECP2_LENHI</name>
<dbReference type="GO" id="GO:0047480">
    <property type="term" value="F:UDP-N-acetylmuramoyl-tripeptide-D-alanyl-D-alanine ligase activity"/>
    <property type="evidence" value="ECO:0007669"/>
    <property type="project" value="UniProtKB-UniRule"/>
</dbReference>
<dbReference type="GO" id="GO:0008360">
    <property type="term" value="P:regulation of cell shape"/>
    <property type="evidence" value="ECO:0007669"/>
    <property type="project" value="UniProtKB-KW"/>
</dbReference>
<accession>A0A6P1ECP2</accession>
<protein>
    <recommendedName>
        <fullName evidence="10 11">UDP-N-acetylmuramoyl-tripeptide--D-alanyl-D-alanine ligase</fullName>
        <ecNumber evidence="10 11">6.3.2.10</ecNumber>
    </recommendedName>
    <alternativeName>
        <fullName evidence="10">D-alanyl-D-alanine-adding enzyme</fullName>
    </alternativeName>
</protein>
<keyword evidence="8 10" id="KW-0131">Cell cycle</keyword>
<dbReference type="Pfam" id="PF02875">
    <property type="entry name" value="Mur_ligase_C"/>
    <property type="match status" value="1"/>
</dbReference>
<dbReference type="InterPro" id="IPR000713">
    <property type="entry name" value="Mur_ligase_N"/>
</dbReference>
<keyword evidence="5 10" id="KW-0067">ATP-binding</keyword>
<dbReference type="SUPFAM" id="SSF53623">
    <property type="entry name" value="MurD-like peptide ligases, catalytic domain"/>
    <property type="match status" value="1"/>
</dbReference>
<dbReference type="InterPro" id="IPR051046">
    <property type="entry name" value="MurCDEF_CellWall_CoF430Synth"/>
</dbReference>
<keyword evidence="6 10" id="KW-0133">Cell shape</keyword>
<keyword evidence="9 10" id="KW-0961">Cell wall biogenesis/degradation</keyword>
<evidence type="ECO:0000256" key="2">
    <source>
        <dbReference type="ARBA" id="ARBA00022598"/>
    </source>
</evidence>
<comment type="catalytic activity">
    <reaction evidence="10">
        <text>UDP-N-acetyl-alpha-D-muramoyl-L-alanyl-gamma-D-glutamyl-L-lysine + D-alanyl-D-alanine + ATP = UDP-N-acetyl-alpha-D-muramoyl-L-alanyl-gamma-D-glutamyl-L-lysyl-D-alanyl-D-alanine + ADP + phosphate + H(+)</text>
        <dbReference type="Rhea" id="RHEA:16085"/>
        <dbReference type="ChEBI" id="CHEBI:15378"/>
        <dbReference type="ChEBI" id="CHEBI:30616"/>
        <dbReference type="ChEBI" id="CHEBI:43474"/>
        <dbReference type="ChEBI" id="CHEBI:57822"/>
        <dbReference type="ChEBI" id="CHEBI:70758"/>
        <dbReference type="ChEBI" id="CHEBI:83903"/>
        <dbReference type="ChEBI" id="CHEBI:456216"/>
        <dbReference type="EC" id="6.3.2.10"/>
    </reaction>
</comment>
<reference evidence="15 16" key="1">
    <citation type="submission" date="2019-12" db="EMBL/GenBank/DDBJ databases">
        <title>Lactobacillus hilgardii FLUB.</title>
        <authorList>
            <person name="Gustaw K."/>
        </authorList>
    </citation>
    <scope>NUCLEOTIDE SEQUENCE [LARGE SCALE GENOMIC DNA]</scope>
    <source>
        <strain evidence="15 16">FLUB</strain>
    </source>
</reference>
<comment type="subcellular location">
    <subcellularLocation>
        <location evidence="10 11">Cytoplasm</location>
    </subcellularLocation>
</comment>
<feature type="domain" description="Mur ligase N-terminal catalytic" evidence="12">
    <location>
        <begin position="28"/>
        <end position="74"/>
    </location>
</feature>
<dbReference type="SUPFAM" id="SSF63418">
    <property type="entry name" value="MurE/MurF N-terminal domain"/>
    <property type="match status" value="1"/>
</dbReference>
<dbReference type="EMBL" id="CP047121">
    <property type="protein sequence ID" value="QHB52513.1"/>
    <property type="molecule type" value="Genomic_DNA"/>
</dbReference>
<dbReference type="InterPro" id="IPR035911">
    <property type="entry name" value="MurE/MurF_N"/>
</dbReference>
<evidence type="ECO:0000256" key="8">
    <source>
        <dbReference type="ARBA" id="ARBA00023306"/>
    </source>
</evidence>
<evidence type="ECO:0000256" key="10">
    <source>
        <dbReference type="HAMAP-Rule" id="MF_02019"/>
    </source>
</evidence>
<dbReference type="InterPro" id="IPR013221">
    <property type="entry name" value="Mur_ligase_cen"/>
</dbReference>
<dbReference type="Gene3D" id="3.40.1190.10">
    <property type="entry name" value="Mur-like, catalytic domain"/>
    <property type="match status" value="1"/>
</dbReference>
<proteinExistence type="inferred from homology"/>
<evidence type="ECO:0000256" key="11">
    <source>
        <dbReference type="RuleBase" id="RU004136"/>
    </source>
</evidence>
<evidence type="ECO:0000256" key="6">
    <source>
        <dbReference type="ARBA" id="ARBA00022960"/>
    </source>
</evidence>
<dbReference type="AlphaFoldDB" id="A0A6P1ECP2"/>
<dbReference type="Pfam" id="PF01225">
    <property type="entry name" value="Mur_ligase"/>
    <property type="match status" value="1"/>
</dbReference>
<dbReference type="Pfam" id="PF08245">
    <property type="entry name" value="Mur_ligase_M"/>
    <property type="match status" value="1"/>
</dbReference>
<evidence type="ECO:0000256" key="3">
    <source>
        <dbReference type="ARBA" id="ARBA00022618"/>
    </source>
</evidence>
<sequence>MKMTIGEIVKAINASIENETDKILQTEVNGVCFDTRRLTPGQLFIPLSGAHDGHDFIENAIKGGAVATLWASDHTDRLPVAIPALVVDDPLAAFQKLSKYYLTKINPRVIAVTGSNGKTTTKDMIASVLSGEFNVTKTYDNFNNEIGVPYTILQMESNTDFLVVEMGMDRPGQLDFLSKLVEPDVAIITMIGEAHIEFFGTRDKIADAKMEITHGLKADGYFIYDGDEPLLIERAKQVDFSKMTFGRSHTDDVFATKTSDGQYNTSFEVNLWPDKKVTIPMMGDYNVNNALAAITVGKLFQIPQIEIIQKLSHFDLTKNRTEWLTGNKGEKILSDVYNSNPTAAREVLTAFSQTDVMGRRIVVLGDMLELGDKSPQMHASLANDIDSNEIAAVYLVGKDMQALYEKLKPVFAPENLHYYQADQLDQLSDDLKRDIQPNDEVMLKASHGIHLENIVEKLTA</sequence>
<dbReference type="GeneID" id="69058715"/>
<evidence type="ECO:0000313" key="15">
    <source>
        <dbReference type="EMBL" id="QHB52513.1"/>
    </source>
</evidence>
<dbReference type="Gene3D" id="3.40.1390.10">
    <property type="entry name" value="MurE/MurF, N-terminal domain"/>
    <property type="match status" value="1"/>
</dbReference>
<dbReference type="Gene3D" id="3.90.190.20">
    <property type="entry name" value="Mur ligase, C-terminal domain"/>
    <property type="match status" value="1"/>
</dbReference>
<comment type="similarity">
    <text evidence="10">Belongs to the MurCDEF family. MurF subfamily.</text>
</comment>
<dbReference type="PANTHER" id="PTHR43024">
    <property type="entry name" value="UDP-N-ACETYLMURAMOYL-TRIPEPTIDE--D-ALANYL-D-ALANINE LIGASE"/>
    <property type="match status" value="1"/>
</dbReference>
<dbReference type="InterPro" id="IPR005863">
    <property type="entry name" value="UDP-N-AcMur_synth"/>
</dbReference>
<keyword evidence="2 10" id="KW-0436">Ligase</keyword>
<dbReference type="GO" id="GO:0071555">
    <property type="term" value="P:cell wall organization"/>
    <property type="evidence" value="ECO:0007669"/>
    <property type="project" value="UniProtKB-KW"/>
</dbReference>
<keyword evidence="3 10" id="KW-0132">Cell division</keyword>
<gene>
    <name evidence="10 15" type="primary">murF</name>
    <name evidence="15" type="ORF">GQR93_10080</name>
</gene>
<dbReference type="GO" id="GO:0005737">
    <property type="term" value="C:cytoplasm"/>
    <property type="evidence" value="ECO:0007669"/>
    <property type="project" value="UniProtKB-SubCell"/>
</dbReference>
<evidence type="ECO:0000256" key="9">
    <source>
        <dbReference type="ARBA" id="ARBA00023316"/>
    </source>
</evidence>
<dbReference type="HAMAP" id="MF_02019">
    <property type="entry name" value="MurF"/>
    <property type="match status" value="1"/>
</dbReference>
<evidence type="ECO:0000256" key="5">
    <source>
        <dbReference type="ARBA" id="ARBA00022840"/>
    </source>
</evidence>
<keyword evidence="7 10" id="KW-0573">Peptidoglycan synthesis</keyword>
<dbReference type="PANTHER" id="PTHR43024:SF1">
    <property type="entry name" value="UDP-N-ACETYLMURAMOYL-TRIPEPTIDE--D-ALANYL-D-ALANINE LIGASE"/>
    <property type="match status" value="1"/>
</dbReference>
<dbReference type="SMR" id="A0A6P1ECP2"/>